<dbReference type="InterPro" id="IPR036047">
    <property type="entry name" value="F-box-like_dom_sf"/>
</dbReference>
<dbReference type="SUPFAM" id="SSF81383">
    <property type="entry name" value="F-box domain"/>
    <property type="match status" value="1"/>
</dbReference>
<dbReference type="PANTHER" id="PTHR34145">
    <property type="entry name" value="OS02G0105600 PROTEIN"/>
    <property type="match status" value="1"/>
</dbReference>
<dbReference type="InterPro" id="IPR053781">
    <property type="entry name" value="F-box_AtFBL13-like"/>
</dbReference>
<dbReference type="Proteomes" id="UP000000768">
    <property type="component" value="Chromosome 4"/>
</dbReference>
<reference evidence="3" key="2">
    <citation type="journal article" date="2018" name="Plant J.">
        <title>The Sorghum bicolor reference genome: improved assembly, gene annotations, a transcriptome atlas, and signatures of genome organization.</title>
        <authorList>
            <person name="McCormick R.F."/>
            <person name="Truong S.K."/>
            <person name="Sreedasyam A."/>
            <person name="Jenkins J."/>
            <person name="Shu S."/>
            <person name="Sims D."/>
            <person name="Kennedy M."/>
            <person name="Amirebrahimi M."/>
            <person name="Weers B.D."/>
            <person name="McKinley B."/>
            <person name="Mattison A."/>
            <person name="Morishige D.T."/>
            <person name="Grimwood J."/>
            <person name="Schmutz J."/>
            <person name="Mullet J.E."/>
        </authorList>
    </citation>
    <scope>NUCLEOTIDE SEQUENCE [LARGE SCALE GENOMIC DNA]</scope>
    <source>
        <strain evidence="3">cv. BTx623</strain>
    </source>
</reference>
<dbReference type="Pfam" id="PF00646">
    <property type="entry name" value="F-box"/>
    <property type="match status" value="1"/>
</dbReference>
<dbReference type="SUPFAM" id="SSF52047">
    <property type="entry name" value="RNI-like"/>
    <property type="match status" value="1"/>
</dbReference>
<dbReference type="OrthoDB" id="778457at2759"/>
<dbReference type="STRING" id="4558.A0A1Z5RM02"/>
<dbReference type="SMART" id="SM00256">
    <property type="entry name" value="FBOX"/>
    <property type="match status" value="1"/>
</dbReference>
<dbReference type="InterPro" id="IPR055357">
    <property type="entry name" value="LRR_At1g61320_AtMIF1"/>
</dbReference>
<keyword evidence="3" id="KW-1185">Reference proteome</keyword>
<dbReference type="CDD" id="cd22160">
    <property type="entry name" value="F-box_AtFBL13-like"/>
    <property type="match status" value="1"/>
</dbReference>
<proteinExistence type="predicted"/>
<feature type="domain" description="F-box" evidence="1">
    <location>
        <begin position="21"/>
        <end position="69"/>
    </location>
</feature>
<dbReference type="InterPro" id="IPR053772">
    <property type="entry name" value="At1g61320/At1g61330-like"/>
</dbReference>
<dbReference type="InterPro" id="IPR001810">
    <property type="entry name" value="F-box_dom"/>
</dbReference>
<dbReference type="FunCoup" id="A0A1Z5RM02">
    <property type="interactions" value="1183"/>
</dbReference>
<dbReference type="Gramene" id="OQU84485">
    <property type="protein sequence ID" value="OQU84485"/>
    <property type="gene ID" value="SORBI_3004G062600"/>
</dbReference>
<protein>
    <recommendedName>
        <fullName evidence="1">F-box domain-containing protein</fullName>
    </recommendedName>
</protein>
<dbReference type="PROSITE" id="PS50181">
    <property type="entry name" value="FBOX"/>
    <property type="match status" value="1"/>
</dbReference>
<organism evidence="2 3">
    <name type="scientific">Sorghum bicolor</name>
    <name type="common">Sorghum</name>
    <name type="synonym">Sorghum vulgare</name>
    <dbReference type="NCBI Taxonomy" id="4558"/>
    <lineage>
        <taxon>Eukaryota</taxon>
        <taxon>Viridiplantae</taxon>
        <taxon>Streptophyta</taxon>
        <taxon>Embryophyta</taxon>
        <taxon>Tracheophyta</taxon>
        <taxon>Spermatophyta</taxon>
        <taxon>Magnoliopsida</taxon>
        <taxon>Liliopsida</taxon>
        <taxon>Poales</taxon>
        <taxon>Poaceae</taxon>
        <taxon>PACMAD clade</taxon>
        <taxon>Panicoideae</taxon>
        <taxon>Andropogonodae</taxon>
        <taxon>Andropogoneae</taxon>
        <taxon>Sorghinae</taxon>
        <taxon>Sorghum</taxon>
    </lineage>
</organism>
<evidence type="ECO:0000313" key="2">
    <source>
        <dbReference type="EMBL" id="OQU84485.1"/>
    </source>
</evidence>
<reference evidence="2 3" key="1">
    <citation type="journal article" date="2009" name="Nature">
        <title>The Sorghum bicolor genome and the diversification of grasses.</title>
        <authorList>
            <person name="Paterson A.H."/>
            <person name="Bowers J.E."/>
            <person name="Bruggmann R."/>
            <person name="Dubchak I."/>
            <person name="Grimwood J."/>
            <person name="Gundlach H."/>
            <person name="Haberer G."/>
            <person name="Hellsten U."/>
            <person name="Mitros T."/>
            <person name="Poliakov A."/>
            <person name="Schmutz J."/>
            <person name="Spannagl M."/>
            <person name="Tang H."/>
            <person name="Wang X."/>
            <person name="Wicker T."/>
            <person name="Bharti A.K."/>
            <person name="Chapman J."/>
            <person name="Feltus F.A."/>
            <person name="Gowik U."/>
            <person name="Grigoriev I.V."/>
            <person name="Lyons E."/>
            <person name="Maher C.A."/>
            <person name="Martis M."/>
            <person name="Narechania A."/>
            <person name="Otillar R.P."/>
            <person name="Penning B.W."/>
            <person name="Salamov A.A."/>
            <person name="Wang Y."/>
            <person name="Zhang L."/>
            <person name="Carpita N.C."/>
            <person name="Freeling M."/>
            <person name="Gingle A.R."/>
            <person name="Hash C.T."/>
            <person name="Keller B."/>
            <person name="Klein P."/>
            <person name="Kresovich S."/>
            <person name="McCann M.C."/>
            <person name="Ming R."/>
            <person name="Peterson D.G."/>
            <person name="Mehboob-ur-Rahman"/>
            <person name="Ware D."/>
            <person name="Westhoff P."/>
            <person name="Mayer K.F."/>
            <person name="Messing J."/>
            <person name="Rokhsar D.S."/>
        </authorList>
    </citation>
    <scope>NUCLEOTIDE SEQUENCE [LARGE SCALE GENOMIC DNA]</scope>
    <source>
        <strain evidence="3">cv. BTx623</strain>
    </source>
</reference>
<dbReference type="OMA" id="DICPKLQ"/>
<dbReference type="InParanoid" id="A0A1Z5RM02"/>
<dbReference type="PANTHER" id="PTHR34145:SF61">
    <property type="entry name" value="OS07G0161500 PROTEIN"/>
    <property type="match status" value="1"/>
</dbReference>
<accession>A0A1Z5RM02</accession>
<name>A0A1Z5RM02_SORBI</name>
<dbReference type="EMBL" id="CM000763">
    <property type="protein sequence ID" value="OQU84485.1"/>
    <property type="molecule type" value="Genomic_DNA"/>
</dbReference>
<dbReference type="Pfam" id="PF23622">
    <property type="entry name" value="LRR_At1g61320_AtMIF1"/>
    <property type="match status" value="1"/>
</dbReference>
<gene>
    <name evidence="2" type="ORF">SORBI_3004G062600</name>
</gene>
<dbReference type="InterPro" id="IPR032675">
    <property type="entry name" value="LRR_dom_sf"/>
</dbReference>
<sequence>MVRNSEQHLHGAVAKRRKVARNSLCNLPMDILSTILSLLPINDAVRTSVLSRKLKHVWRSHTNLNFDTGTMRKGYFRPSKGYYSGLKDNEFVTRVDTVVQQHNGTGVEHMKIRFRLHSKHADHIDSWVSVAIASKTKEFVINLSGGSRGIFFLRGGRIRRMVGEEPYSFPSQFFSPNNCSHLRCLELWSVSLQLPSDFKGCLNLKSLTLVDVSITDEDVQCILSTCNLLEFLEISYCSMVTSIRMLHPLDRLMHLVVDICRKLQEIELNCSLTTFQYSGRTVPLKFASTSRLTNINVVFLTDQSALSYMVTGFPSTSPRLETLTLYCYEHERTLVPEGPFKFTCLRDLRLDLVFAGKGTRNVDVLDYAYLLEIAPFMEKMELRMWIRWHHQPYCKEDGELRIGLPHQHAHLKYVRISGFFGHKDQVELALHILGSCMVLEKMVITPKLEISTSHFQLSVSEYKQHYVDGHRVATEFVCKADHRNVVNVVKVRTEKLRFIPPGPRDGEDLKRRAVALTTT</sequence>
<evidence type="ECO:0000313" key="3">
    <source>
        <dbReference type="Proteomes" id="UP000000768"/>
    </source>
</evidence>
<dbReference type="eggNOG" id="ENOG502RYMX">
    <property type="taxonomic scope" value="Eukaryota"/>
</dbReference>
<dbReference type="Gene3D" id="3.80.10.10">
    <property type="entry name" value="Ribonuclease Inhibitor"/>
    <property type="match status" value="1"/>
</dbReference>
<dbReference type="AlphaFoldDB" id="A0A1Z5RM02"/>
<evidence type="ECO:0000259" key="1">
    <source>
        <dbReference type="PROSITE" id="PS50181"/>
    </source>
</evidence>